<proteinExistence type="predicted"/>
<feature type="region of interest" description="Disordered" evidence="1">
    <location>
        <begin position="269"/>
        <end position="324"/>
    </location>
</feature>
<reference evidence="2 3" key="1">
    <citation type="submission" date="2018-03" db="EMBL/GenBank/DDBJ databases">
        <title>The uncultured portion of the human microbiome is neutrally assembled.</title>
        <authorList>
            <person name="Jeraldo P."/>
            <person name="Boardman L."/>
            <person name="White B.A."/>
            <person name="Nelson H."/>
            <person name="Goldenfeld N."/>
            <person name="Chia N."/>
        </authorList>
    </citation>
    <scope>NUCLEOTIDE SEQUENCE [LARGE SCALE GENOMIC DNA]</scope>
    <source>
        <strain evidence="2">CIM:MAG 903</strain>
    </source>
</reference>
<protein>
    <submittedName>
        <fullName evidence="2">Uncharacterized protein</fullName>
    </submittedName>
</protein>
<organism evidence="2 3">
    <name type="scientific">Clostridium cadaveris</name>
    <dbReference type="NCBI Taxonomy" id="1529"/>
    <lineage>
        <taxon>Bacteria</taxon>
        <taxon>Bacillati</taxon>
        <taxon>Bacillota</taxon>
        <taxon>Clostridia</taxon>
        <taxon>Eubacteriales</taxon>
        <taxon>Clostridiaceae</taxon>
        <taxon>Clostridium</taxon>
    </lineage>
</organism>
<name>A0A316M175_9CLOT</name>
<feature type="compositionally biased region" description="Gly residues" evidence="1">
    <location>
        <begin position="284"/>
        <end position="293"/>
    </location>
</feature>
<dbReference type="Proteomes" id="UP000246114">
    <property type="component" value="Unassembled WGS sequence"/>
</dbReference>
<gene>
    <name evidence="2" type="ORF">DBY38_11365</name>
</gene>
<evidence type="ECO:0000313" key="2">
    <source>
        <dbReference type="EMBL" id="PWL52317.1"/>
    </source>
</evidence>
<dbReference type="EMBL" id="QAMZ01000050">
    <property type="protein sequence ID" value="PWL52317.1"/>
    <property type="molecule type" value="Genomic_DNA"/>
</dbReference>
<sequence>MPDGVTAGIHLFAVNVPVDVQRAAAVQLADGEAVFGHVDGGNATIQRQLYRYPAGQPVLTFQFDVIGIVRVEAACPQIAVEQAIIAGPICRIIHGDGLRRRPASCAGSLIGVPDVQRVRRLSDGTAVPFHAAVQRGLGVHPILPDDLQALKSRLLVSDMARAGGLGDAVAAGIVGRDLDEAAGYPRERADQGLSSGRRRHGDFLVPGLQLITGDAGPVAGGRQLGRRHLDADIGVAVYHRRAGPRPGGAADQLRRGVVGVVKGEAAAGIGGQGGAAVGQQQRQGAGGGGGPDGGAPPLRFAGQNEGLAQRAGAGPVKGQGAYRK</sequence>
<dbReference type="AlphaFoldDB" id="A0A316M175"/>
<evidence type="ECO:0000256" key="1">
    <source>
        <dbReference type="SAM" id="MobiDB-lite"/>
    </source>
</evidence>
<comment type="caution">
    <text evidence="2">The sequence shown here is derived from an EMBL/GenBank/DDBJ whole genome shotgun (WGS) entry which is preliminary data.</text>
</comment>
<evidence type="ECO:0000313" key="3">
    <source>
        <dbReference type="Proteomes" id="UP000246114"/>
    </source>
</evidence>
<accession>A0A316M175</accession>